<keyword evidence="1" id="KW-0812">Transmembrane</keyword>
<reference evidence="2 3" key="1">
    <citation type="journal article" date="2014" name="Genome Announc.">
        <title>The Genome of the Predominant Equine Lactobacillus Species, Lactobacillus equi, Is Reflective of Its Lifestyle Adaptations to an Herbivorous Host.</title>
        <authorList>
            <person name="O'Donnell M.M."/>
            <person name="Harris H.M."/>
            <person name="O'Toole P.W."/>
            <person name="Ross R.P."/>
        </authorList>
    </citation>
    <scope>NUCLEOTIDE SEQUENCE [LARGE SCALE GENOMIC DNA]</scope>
    <source>
        <strain evidence="2 3">DPC 6820</strain>
    </source>
</reference>
<organism evidence="2 3">
    <name type="scientific">Ligilactobacillus equi DPC 6820</name>
    <dbReference type="NCBI Taxonomy" id="1392007"/>
    <lineage>
        <taxon>Bacteria</taxon>
        <taxon>Bacillati</taxon>
        <taxon>Bacillota</taxon>
        <taxon>Bacilli</taxon>
        <taxon>Lactobacillales</taxon>
        <taxon>Lactobacillaceae</taxon>
        <taxon>Ligilactobacillus</taxon>
    </lineage>
</organism>
<keyword evidence="1" id="KW-1133">Transmembrane helix</keyword>
<protein>
    <submittedName>
        <fullName evidence="2">Uncharacterized protein</fullName>
    </submittedName>
</protein>
<evidence type="ECO:0000313" key="2">
    <source>
        <dbReference type="EMBL" id="ETA73458.1"/>
    </source>
</evidence>
<accession>V7HW86</accession>
<gene>
    <name evidence="2" type="ORF">LEQ_1830</name>
</gene>
<name>V7HW86_9LACO</name>
<dbReference type="Proteomes" id="UP000018559">
    <property type="component" value="Unassembled WGS sequence"/>
</dbReference>
<dbReference type="AlphaFoldDB" id="V7HW86"/>
<sequence length="105" mass="11874">MVELMKSKGCAILIGKERVITIQGRRTHQAEPTTLKEKFQQSGFKILKFVLIIGRNLALLASLMLAVWILIFSYKNFGDWQVVIFGLVIVALAEAGIFAIKYFKE</sequence>
<evidence type="ECO:0000313" key="3">
    <source>
        <dbReference type="Proteomes" id="UP000018559"/>
    </source>
</evidence>
<dbReference type="PATRIC" id="fig|1392007.3.peg.1741"/>
<proteinExistence type="predicted"/>
<feature type="transmembrane region" description="Helical" evidence="1">
    <location>
        <begin position="46"/>
        <end position="74"/>
    </location>
</feature>
<feature type="transmembrane region" description="Helical" evidence="1">
    <location>
        <begin position="80"/>
        <end position="103"/>
    </location>
</feature>
<keyword evidence="3" id="KW-1185">Reference proteome</keyword>
<keyword evidence="1" id="KW-0472">Membrane</keyword>
<dbReference type="EMBL" id="AWWH01000183">
    <property type="protein sequence ID" value="ETA73458.1"/>
    <property type="molecule type" value="Genomic_DNA"/>
</dbReference>
<comment type="caution">
    <text evidence="2">The sequence shown here is derived from an EMBL/GenBank/DDBJ whole genome shotgun (WGS) entry which is preliminary data.</text>
</comment>
<evidence type="ECO:0000256" key="1">
    <source>
        <dbReference type="SAM" id="Phobius"/>
    </source>
</evidence>